<keyword evidence="4" id="KW-0677">Repeat</keyword>
<dbReference type="GO" id="GO:0034709">
    <property type="term" value="C:methylosome"/>
    <property type="evidence" value="ECO:0007669"/>
    <property type="project" value="TreeGrafter"/>
</dbReference>
<evidence type="ECO:0000256" key="7">
    <source>
        <dbReference type="ARBA" id="ARBA00041769"/>
    </source>
</evidence>
<dbReference type="Gene3D" id="2.130.10.10">
    <property type="entry name" value="YVTN repeat-like/Quinoprotein amine dehydrogenase"/>
    <property type="match status" value="2"/>
</dbReference>
<protein>
    <recommendedName>
        <fullName evidence="5">Methylosome protein WDR77</fullName>
    </recommendedName>
    <alternativeName>
        <fullName evidence="7">Methylosome protein 50</fullName>
    </alternativeName>
    <alternativeName>
        <fullName evidence="6">WD repeat-containing protein 77</fullName>
    </alternativeName>
</protein>
<sequence length="262" mass="28445">MENCWGVPLNAPACMERHLDTLQYRKDGALLLGASTLSGRSWLGSIWLFKDPLKAPNEAFCTVGVQAQAGVVDACWVSDREILVASDSGAVELWEVSESETAMVSKFCKYEHDDIVTKISLLSGGKQAVSSSLDCSVKIWDLEQKTVLISYQAHSGAVMCVSACPSNENLFLSCAQTSALHSRTVSGLQFSSHSSPLLASVSEDCTVAVFDINLSEVFRNKSHKDFVRSVCWSPLNLDLFSTAGWDHQVLHHTVGLKNTGTA</sequence>
<evidence type="ECO:0000256" key="1">
    <source>
        <dbReference type="ARBA" id="ARBA00004496"/>
    </source>
</evidence>
<dbReference type="PANTHER" id="PTHR46853:SF1">
    <property type="entry name" value="METHYLOSOME PROTEIN 50"/>
    <property type="match status" value="1"/>
</dbReference>
<dbReference type="InterPro" id="IPR019775">
    <property type="entry name" value="WD40_repeat_CS"/>
</dbReference>
<dbReference type="Proteomes" id="UP000287033">
    <property type="component" value="Unassembled WGS sequence"/>
</dbReference>
<evidence type="ECO:0000256" key="3">
    <source>
        <dbReference type="ARBA" id="ARBA00022574"/>
    </source>
</evidence>
<dbReference type="PROSITE" id="PS50082">
    <property type="entry name" value="WD_REPEATS_2"/>
    <property type="match status" value="1"/>
</dbReference>
<comment type="caution">
    <text evidence="9">The sequence shown here is derived from an EMBL/GenBank/DDBJ whole genome shotgun (WGS) entry which is preliminary data.</text>
</comment>
<evidence type="ECO:0000313" key="9">
    <source>
        <dbReference type="EMBL" id="GCC29476.1"/>
    </source>
</evidence>
<dbReference type="InterPro" id="IPR001680">
    <property type="entry name" value="WD40_rpt"/>
</dbReference>
<dbReference type="OrthoDB" id="10260946at2759"/>
<dbReference type="STRING" id="137246.A0A401SGD2"/>
<dbReference type="InterPro" id="IPR036322">
    <property type="entry name" value="WD40_repeat_dom_sf"/>
</dbReference>
<dbReference type="InterPro" id="IPR052139">
    <property type="entry name" value="Methylosome_Comp_WDR77"/>
</dbReference>
<evidence type="ECO:0000256" key="5">
    <source>
        <dbReference type="ARBA" id="ARBA00040457"/>
    </source>
</evidence>
<dbReference type="OMA" id="CAVITHM"/>
<evidence type="ECO:0000256" key="4">
    <source>
        <dbReference type="ARBA" id="ARBA00022737"/>
    </source>
</evidence>
<evidence type="ECO:0000256" key="6">
    <source>
        <dbReference type="ARBA" id="ARBA00041554"/>
    </source>
</evidence>
<dbReference type="PROSITE" id="PS00678">
    <property type="entry name" value="WD_REPEATS_1"/>
    <property type="match status" value="1"/>
</dbReference>
<proteinExistence type="predicted"/>
<evidence type="ECO:0000256" key="8">
    <source>
        <dbReference type="PROSITE-ProRule" id="PRU00221"/>
    </source>
</evidence>
<reference evidence="9 10" key="1">
    <citation type="journal article" date="2018" name="Nat. Ecol. Evol.">
        <title>Shark genomes provide insights into elasmobranch evolution and the origin of vertebrates.</title>
        <authorList>
            <person name="Hara Y"/>
            <person name="Yamaguchi K"/>
            <person name="Onimaru K"/>
            <person name="Kadota M"/>
            <person name="Koyanagi M"/>
            <person name="Keeley SD"/>
            <person name="Tatsumi K"/>
            <person name="Tanaka K"/>
            <person name="Motone F"/>
            <person name="Kageyama Y"/>
            <person name="Nozu R"/>
            <person name="Adachi N"/>
            <person name="Nishimura O"/>
            <person name="Nakagawa R"/>
            <person name="Tanegashima C"/>
            <person name="Kiyatake I"/>
            <person name="Matsumoto R"/>
            <person name="Murakumo K"/>
            <person name="Nishida K"/>
            <person name="Terakita A"/>
            <person name="Kuratani S"/>
            <person name="Sato K"/>
            <person name="Hyodo S Kuraku.S."/>
        </authorList>
    </citation>
    <scope>NUCLEOTIDE SEQUENCE [LARGE SCALE GENOMIC DNA]</scope>
</reference>
<accession>A0A401SGD2</accession>
<organism evidence="9 10">
    <name type="scientific">Chiloscyllium punctatum</name>
    <name type="common">Brownbanded bambooshark</name>
    <name type="synonym">Hemiscyllium punctatum</name>
    <dbReference type="NCBI Taxonomy" id="137246"/>
    <lineage>
        <taxon>Eukaryota</taxon>
        <taxon>Metazoa</taxon>
        <taxon>Chordata</taxon>
        <taxon>Craniata</taxon>
        <taxon>Vertebrata</taxon>
        <taxon>Chondrichthyes</taxon>
        <taxon>Elasmobranchii</taxon>
        <taxon>Galeomorphii</taxon>
        <taxon>Galeoidea</taxon>
        <taxon>Orectolobiformes</taxon>
        <taxon>Hemiscylliidae</taxon>
        <taxon>Chiloscyllium</taxon>
    </lineage>
</organism>
<dbReference type="InterPro" id="IPR015943">
    <property type="entry name" value="WD40/YVTN_repeat-like_dom_sf"/>
</dbReference>
<gene>
    <name evidence="9" type="ORF">chiPu_0007918</name>
</gene>
<dbReference type="Pfam" id="PF00400">
    <property type="entry name" value="WD40"/>
    <property type="match status" value="4"/>
</dbReference>
<keyword evidence="10" id="KW-1185">Reference proteome</keyword>
<dbReference type="PANTHER" id="PTHR46853">
    <property type="entry name" value="METHYLOSOME PROTEIN 50"/>
    <property type="match status" value="1"/>
</dbReference>
<dbReference type="AlphaFoldDB" id="A0A401SGD2"/>
<dbReference type="SUPFAM" id="SSF50978">
    <property type="entry name" value="WD40 repeat-like"/>
    <property type="match status" value="1"/>
</dbReference>
<dbReference type="GO" id="GO:0007309">
    <property type="term" value="P:oocyte axis specification"/>
    <property type="evidence" value="ECO:0007669"/>
    <property type="project" value="TreeGrafter"/>
</dbReference>
<dbReference type="SMART" id="SM00320">
    <property type="entry name" value="WD40"/>
    <property type="match status" value="4"/>
</dbReference>
<feature type="repeat" description="WD" evidence="8">
    <location>
        <begin position="109"/>
        <end position="150"/>
    </location>
</feature>
<keyword evidence="3 8" id="KW-0853">WD repeat</keyword>
<comment type="subcellular location">
    <subcellularLocation>
        <location evidence="1">Cytoplasm</location>
    </subcellularLocation>
</comment>
<name>A0A401SGD2_CHIPU</name>
<dbReference type="EMBL" id="BEZZ01000253">
    <property type="protein sequence ID" value="GCC29476.1"/>
    <property type="molecule type" value="Genomic_DNA"/>
</dbReference>
<keyword evidence="2" id="KW-0963">Cytoplasm</keyword>
<evidence type="ECO:0000313" key="10">
    <source>
        <dbReference type="Proteomes" id="UP000287033"/>
    </source>
</evidence>
<evidence type="ECO:0000256" key="2">
    <source>
        <dbReference type="ARBA" id="ARBA00022490"/>
    </source>
</evidence>